<sequence>MTNFHVGQQVVCIDAAFKSVTIPQGLTEGQIYTLRWVGEFTTYVDGTFIGVRLEGVERGVDPTYGYEDPPFAARRFRPLVSDPISIFRQIAFDPNFKVSGPEDPGRKKEKVREKECVE</sequence>
<protein>
    <recommendedName>
        <fullName evidence="4">CAP-Gly domain protein</fullName>
    </recommendedName>
</protein>
<dbReference type="EMBL" id="BMZO01000001">
    <property type="protein sequence ID" value="GHC61755.1"/>
    <property type="molecule type" value="Genomic_DNA"/>
</dbReference>
<dbReference type="RefSeq" id="WP_189487011.1">
    <property type="nucleotide sequence ID" value="NZ_BMZO01000001.1"/>
</dbReference>
<reference evidence="2" key="1">
    <citation type="journal article" date="2014" name="Int. J. Syst. Evol. Microbiol.">
        <title>Complete genome sequence of Corynebacterium casei LMG S-19264T (=DSM 44701T), isolated from a smear-ripened cheese.</title>
        <authorList>
            <consortium name="US DOE Joint Genome Institute (JGI-PGF)"/>
            <person name="Walter F."/>
            <person name="Albersmeier A."/>
            <person name="Kalinowski J."/>
            <person name="Ruckert C."/>
        </authorList>
    </citation>
    <scope>NUCLEOTIDE SEQUENCE</scope>
    <source>
        <strain evidence="2">KCTC 42097</strain>
    </source>
</reference>
<gene>
    <name evidence="2" type="ORF">GCM10010136_02500</name>
</gene>
<comment type="caution">
    <text evidence="2">The sequence shown here is derived from an EMBL/GenBank/DDBJ whole genome shotgun (WGS) entry which is preliminary data.</text>
</comment>
<proteinExistence type="predicted"/>
<dbReference type="Proteomes" id="UP000641137">
    <property type="component" value="Unassembled WGS sequence"/>
</dbReference>
<evidence type="ECO:0000313" key="3">
    <source>
        <dbReference type="Proteomes" id="UP000641137"/>
    </source>
</evidence>
<feature type="region of interest" description="Disordered" evidence="1">
    <location>
        <begin position="96"/>
        <end position="118"/>
    </location>
</feature>
<reference evidence="2" key="2">
    <citation type="submission" date="2020-09" db="EMBL/GenBank/DDBJ databases">
        <authorList>
            <person name="Sun Q."/>
            <person name="Kim S."/>
        </authorList>
    </citation>
    <scope>NUCLEOTIDE SEQUENCE</scope>
    <source>
        <strain evidence="2">KCTC 42097</strain>
    </source>
</reference>
<keyword evidence="3" id="KW-1185">Reference proteome</keyword>
<evidence type="ECO:0000313" key="2">
    <source>
        <dbReference type="EMBL" id="GHC61755.1"/>
    </source>
</evidence>
<evidence type="ECO:0000256" key="1">
    <source>
        <dbReference type="SAM" id="MobiDB-lite"/>
    </source>
</evidence>
<evidence type="ECO:0008006" key="4">
    <source>
        <dbReference type="Google" id="ProtNLM"/>
    </source>
</evidence>
<name>A0A8J3DKS3_9HYPH</name>
<feature type="compositionally biased region" description="Basic and acidic residues" evidence="1">
    <location>
        <begin position="103"/>
        <end position="118"/>
    </location>
</feature>
<organism evidence="2 3">
    <name type="scientific">Limoniibacter endophyticus</name>
    <dbReference type="NCBI Taxonomy" id="1565040"/>
    <lineage>
        <taxon>Bacteria</taxon>
        <taxon>Pseudomonadati</taxon>
        <taxon>Pseudomonadota</taxon>
        <taxon>Alphaproteobacteria</taxon>
        <taxon>Hyphomicrobiales</taxon>
        <taxon>Bartonellaceae</taxon>
        <taxon>Limoniibacter</taxon>
    </lineage>
</organism>
<accession>A0A8J3DKS3</accession>
<dbReference type="AlphaFoldDB" id="A0A8J3DKS3"/>